<evidence type="ECO:0000313" key="2">
    <source>
        <dbReference type="Proteomes" id="UP000078561"/>
    </source>
</evidence>
<accession>A0A163KBQ3</accession>
<organism evidence="1">
    <name type="scientific">Absidia glauca</name>
    <name type="common">Pin mould</name>
    <dbReference type="NCBI Taxonomy" id="4829"/>
    <lineage>
        <taxon>Eukaryota</taxon>
        <taxon>Fungi</taxon>
        <taxon>Fungi incertae sedis</taxon>
        <taxon>Mucoromycota</taxon>
        <taxon>Mucoromycotina</taxon>
        <taxon>Mucoromycetes</taxon>
        <taxon>Mucorales</taxon>
        <taxon>Cunninghamellaceae</taxon>
        <taxon>Absidia</taxon>
    </lineage>
</organism>
<gene>
    <name evidence="1" type="primary">ABSGL_15337.1 scaffold 16604</name>
</gene>
<name>A0A163KBQ3_ABSGL</name>
<sequence>MNESNEESGLEQLFPKLNRHEPGTRHFMYRHTPFALQHPFNGGISTRKSETAGPVKPMLELPTFDIGCHNSLI</sequence>
<protein>
    <submittedName>
        <fullName evidence="1">Uncharacterized protein</fullName>
    </submittedName>
</protein>
<dbReference type="AlphaFoldDB" id="A0A163KBQ3"/>
<proteinExistence type="predicted"/>
<dbReference type="Proteomes" id="UP000078561">
    <property type="component" value="Unassembled WGS sequence"/>
</dbReference>
<dbReference type="EMBL" id="LT555164">
    <property type="protein sequence ID" value="SAM09636.1"/>
    <property type="molecule type" value="Genomic_DNA"/>
</dbReference>
<evidence type="ECO:0000313" key="1">
    <source>
        <dbReference type="EMBL" id="SAM09636.1"/>
    </source>
</evidence>
<reference evidence="1" key="1">
    <citation type="submission" date="2016-04" db="EMBL/GenBank/DDBJ databases">
        <authorList>
            <person name="Evans L.H."/>
            <person name="Alamgir A."/>
            <person name="Owens N."/>
            <person name="Weber N.D."/>
            <person name="Virtaneva K."/>
            <person name="Barbian K."/>
            <person name="Babar A."/>
            <person name="Rosenke K."/>
        </authorList>
    </citation>
    <scope>NUCLEOTIDE SEQUENCE [LARGE SCALE GENOMIC DNA]</scope>
    <source>
        <strain evidence="1">CBS 101.48</strain>
    </source>
</reference>
<keyword evidence="2" id="KW-1185">Reference proteome</keyword>
<dbReference type="InParanoid" id="A0A163KBQ3"/>